<dbReference type="NCBIfam" id="TIGR00506">
    <property type="entry name" value="ribB"/>
    <property type="match status" value="1"/>
</dbReference>
<evidence type="ECO:0000256" key="12">
    <source>
        <dbReference type="ARBA" id="ARBA00022842"/>
    </source>
</evidence>
<feature type="binding site" evidence="19">
    <location>
        <begin position="26"/>
        <end position="27"/>
    </location>
    <ligand>
        <name>D-ribulose 5-phosphate</name>
        <dbReference type="ChEBI" id="CHEBI:58121"/>
    </ligand>
</feature>
<dbReference type="InterPro" id="IPR000926">
    <property type="entry name" value="RibA"/>
</dbReference>
<dbReference type="InterPro" id="IPR032677">
    <property type="entry name" value="GTP_cyclohydro_II"/>
</dbReference>
<evidence type="ECO:0000256" key="13">
    <source>
        <dbReference type="ARBA" id="ARBA00023134"/>
    </source>
</evidence>
<comment type="cofactor">
    <cofactor evidence="2">
        <name>Mn(2+)</name>
        <dbReference type="ChEBI" id="CHEBI:29035"/>
    </cofactor>
</comment>
<comment type="pathway">
    <text evidence="4 19">Cofactor biosynthesis; riboflavin biosynthesis; 5-amino-6-(D-ribitylamino)uracil from GTP: step 1/4.</text>
</comment>
<evidence type="ECO:0000256" key="14">
    <source>
        <dbReference type="ARBA" id="ARBA00023211"/>
    </source>
</evidence>
<dbReference type="NCBIfam" id="NF006803">
    <property type="entry name" value="PRK09311.1"/>
    <property type="match status" value="1"/>
</dbReference>
<comment type="caution">
    <text evidence="21">The sequence shown here is derived from an EMBL/GenBank/DDBJ whole genome shotgun (WGS) entry which is preliminary data.</text>
</comment>
<dbReference type="HAMAP" id="MF_01283">
    <property type="entry name" value="RibBA"/>
    <property type="match status" value="1"/>
</dbReference>
<dbReference type="GO" id="GO:0005829">
    <property type="term" value="C:cytosol"/>
    <property type="evidence" value="ECO:0007669"/>
    <property type="project" value="TreeGrafter"/>
</dbReference>
<evidence type="ECO:0000256" key="6">
    <source>
        <dbReference type="ARBA" id="ARBA00005520"/>
    </source>
</evidence>
<dbReference type="EC" id="3.5.4.25" evidence="19"/>
<dbReference type="CDD" id="cd00641">
    <property type="entry name" value="GTP_cyclohydro2"/>
    <property type="match status" value="1"/>
</dbReference>
<dbReference type="GO" id="GO:0005525">
    <property type="term" value="F:GTP binding"/>
    <property type="evidence" value="ECO:0007669"/>
    <property type="project" value="UniProtKB-KW"/>
</dbReference>
<feature type="active site" description="Proton acceptor; for GTP cyclohydrolase activity" evidence="19">
    <location>
        <position position="327"/>
    </location>
</feature>
<dbReference type="GO" id="GO:0008270">
    <property type="term" value="F:zinc ion binding"/>
    <property type="evidence" value="ECO:0007669"/>
    <property type="project" value="UniProtKB-UniRule"/>
</dbReference>
<dbReference type="NCBIfam" id="TIGR00505">
    <property type="entry name" value="ribA"/>
    <property type="match status" value="1"/>
</dbReference>
<evidence type="ECO:0000256" key="8">
    <source>
        <dbReference type="ARBA" id="ARBA00022723"/>
    </source>
</evidence>
<dbReference type="RefSeq" id="WP_269925914.1">
    <property type="nucleotide sequence ID" value="NZ_JAMKBJ010000004.1"/>
</dbReference>
<dbReference type="GO" id="GO:0008686">
    <property type="term" value="F:3,4-dihydroxy-2-butanone-4-phosphate synthase activity"/>
    <property type="evidence" value="ECO:0007669"/>
    <property type="project" value="UniProtKB-UniRule"/>
</dbReference>
<feature type="binding site" evidence="19">
    <location>
        <position position="268"/>
    </location>
    <ligand>
        <name>Zn(2+)</name>
        <dbReference type="ChEBI" id="CHEBI:29105"/>
        <note>catalytic</note>
    </ligand>
</feature>
<feature type="binding site" evidence="19">
    <location>
        <position position="350"/>
    </location>
    <ligand>
        <name>GTP</name>
        <dbReference type="ChEBI" id="CHEBI:37565"/>
    </ligand>
</feature>
<dbReference type="EC" id="4.1.99.12" evidence="19"/>
<evidence type="ECO:0000256" key="4">
    <source>
        <dbReference type="ARBA" id="ARBA00004853"/>
    </source>
</evidence>
<sequence>MFYTVEEAVEALSKGQAIIVVDDEDRENEGDFVALAEFATPQVINLMATEGKGLICVPVAEEIASQLDIGLMTDHNTDPYSTAFTISVDHIDTTTGISAFERSHTILQMINNQSTASDFKRPGHVFPLIAKKGGVLKRAGHTEAAVDLALLAGSAPAGVICEIMNADGTMARLDDLVTIGKRLNIGILTIAELIAYKQKHEKLITREVETILPTEYGDFKVFGYTETLTGKEHIALVKGSVSEETPILTRVHSECLTGDVFASRKCDCGSQLHASLKQIEEAGSGILLYMRQEGRGIGLINKLKAYALQDEGLDTVEANQKLGFADDLREYGIGAQILRDLGVRKMMLMTNNPRKIAGIDGYGLEVTERVAIEIPSHTDNEGYMKTKKSKLGHFLSL</sequence>
<feature type="binding site" evidence="19">
    <location>
        <begin position="293"/>
        <end position="295"/>
    </location>
    <ligand>
        <name>GTP</name>
        <dbReference type="ChEBI" id="CHEBI:37565"/>
    </ligand>
</feature>
<comment type="function">
    <text evidence="3 19">Catalyzes the conversion of D-ribulose 5-phosphate to formate and 3,4-dihydroxy-2-butanone 4-phosphate.</text>
</comment>
<dbReference type="GO" id="GO:0003935">
    <property type="term" value="F:GTP cyclohydrolase II activity"/>
    <property type="evidence" value="ECO:0007669"/>
    <property type="project" value="UniProtKB-UniRule"/>
</dbReference>
<dbReference type="SUPFAM" id="SSF142695">
    <property type="entry name" value="RibA-like"/>
    <property type="match status" value="1"/>
</dbReference>
<dbReference type="InterPro" id="IPR036144">
    <property type="entry name" value="RibA-like_sf"/>
</dbReference>
<comment type="catalytic activity">
    <reaction evidence="1 19">
        <text>D-ribulose 5-phosphate = (2S)-2-hydroxy-3-oxobutyl phosphate + formate + H(+)</text>
        <dbReference type="Rhea" id="RHEA:18457"/>
        <dbReference type="ChEBI" id="CHEBI:15378"/>
        <dbReference type="ChEBI" id="CHEBI:15740"/>
        <dbReference type="ChEBI" id="CHEBI:58121"/>
        <dbReference type="ChEBI" id="CHEBI:58830"/>
        <dbReference type="EC" id="4.1.99.12"/>
    </reaction>
</comment>
<feature type="binding site" evidence="19">
    <location>
        <begin position="250"/>
        <end position="254"/>
    </location>
    <ligand>
        <name>GTP</name>
        <dbReference type="ChEBI" id="CHEBI:37565"/>
    </ligand>
</feature>
<comment type="cofactor">
    <cofactor evidence="19">
        <name>Zn(2+)</name>
        <dbReference type="ChEBI" id="CHEBI:29105"/>
    </cofactor>
    <text evidence="19">Binds 1 zinc ion per subunit.</text>
</comment>
<feature type="binding site" evidence="19">
    <location>
        <position position="27"/>
    </location>
    <ligand>
        <name>Mg(2+)</name>
        <dbReference type="ChEBI" id="CHEBI:18420"/>
        <label>1</label>
    </ligand>
</feature>
<comment type="function">
    <text evidence="17 19">Catalyzes the conversion of GTP to 2,5-diamino-6-ribosylamino-4(3H)-pyrimidinone 5'-phosphate (DARP), formate and pyrophosphate.</text>
</comment>
<feature type="region of interest" description="GTP cyclohydrolase II" evidence="19">
    <location>
        <begin position="200"/>
        <end position="397"/>
    </location>
</feature>
<feature type="binding site" evidence="19">
    <location>
        <position position="355"/>
    </location>
    <ligand>
        <name>GTP</name>
        <dbReference type="ChEBI" id="CHEBI:37565"/>
    </ligand>
</feature>
<dbReference type="PANTHER" id="PTHR21327">
    <property type="entry name" value="GTP CYCLOHYDROLASE II-RELATED"/>
    <property type="match status" value="1"/>
</dbReference>
<dbReference type="PANTHER" id="PTHR21327:SF18">
    <property type="entry name" value="3,4-DIHYDROXY-2-BUTANONE 4-PHOSPHATE SYNTHASE"/>
    <property type="match status" value="1"/>
</dbReference>
<keyword evidence="14 19" id="KW-0464">Manganese</keyword>
<evidence type="ECO:0000256" key="7">
    <source>
        <dbReference type="ARBA" id="ARBA00022619"/>
    </source>
</evidence>
<dbReference type="Gene3D" id="3.90.870.10">
    <property type="entry name" value="DHBP synthase"/>
    <property type="match status" value="1"/>
</dbReference>
<dbReference type="Pfam" id="PF00925">
    <property type="entry name" value="GTP_cyclohydro2"/>
    <property type="match status" value="1"/>
</dbReference>
<keyword evidence="22" id="KW-1185">Reference proteome</keyword>
<evidence type="ECO:0000256" key="3">
    <source>
        <dbReference type="ARBA" id="ARBA00002284"/>
    </source>
</evidence>
<dbReference type="FunFam" id="3.90.870.10:FF:000001">
    <property type="entry name" value="Riboflavin biosynthesis protein RibBA"/>
    <property type="match status" value="1"/>
</dbReference>
<feature type="binding site" evidence="19">
    <location>
        <position position="255"/>
    </location>
    <ligand>
        <name>Zn(2+)</name>
        <dbReference type="ChEBI" id="CHEBI:29105"/>
        <note>catalytic</note>
    </ligand>
</feature>
<dbReference type="HAMAP" id="MF_00180">
    <property type="entry name" value="RibB"/>
    <property type="match status" value="1"/>
</dbReference>
<feature type="binding site" evidence="19">
    <location>
        <position position="271"/>
    </location>
    <ligand>
        <name>GTP</name>
        <dbReference type="ChEBI" id="CHEBI:37565"/>
    </ligand>
</feature>
<feature type="binding site" evidence="19">
    <location>
        <position position="141"/>
    </location>
    <ligand>
        <name>Mg(2+)</name>
        <dbReference type="ChEBI" id="CHEBI:18420"/>
        <label>2</label>
    </ligand>
</feature>
<accession>A0A9X3LFH9</accession>
<feature type="region of interest" description="DHBP synthase" evidence="19">
    <location>
        <begin position="1"/>
        <end position="199"/>
    </location>
</feature>
<dbReference type="EMBL" id="JAMKBJ010000004">
    <property type="protein sequence ID" value="MCZ8536817.1"/>
    <property type="molecule type" value="Genomic_DNA"/>
</dbReference>
<organism evidence="21 22">
    <name type="scientific">Paenisporosarcina quisquiliarum</name>
    <dbReference type="NCBI Taxonomy" id="365346"/>
    <lineage>
        <taxon>Bacteria</taxon>
        <taxon>Bacillati</taxon>
        <taxon>Bacillota</taxon>
        <taxon>Bacilli</taxon>
        <taxon>Bacillales</taxon>
        <taxon>Caryophanaceae</taxon>
        <taxon>Paenisporosarcina</taxon>
    </lineage>
</organism>
<keyword evidence="16 19" id="KW-0511">Multifunctional enzyme</keyword>
<protein>
    <recommendedName>
        <fullName evidence="19">Riboflavin biosynthesis protein RibBA</fullName>
    </recommendedName>
    <domain>
        <recommendedName>
            <fullName evidence="19">3,4-dihydroxy-2-butanone 4-phosphate synthase</fullName>
            <shortName evidence="19">DHBP synthase</shortName>
            <ecNumber evidence="19">4.1.99.12</ecNumber>
        </recommendedName>
    </domain>
    <domain>
        <recommendedName>
            <fullName evidence="19">GTP cyclohydrolase-2</fullName>
            <ecNumber evidence="19">3.5.4.25</ecNumber>
        </recommendedName>
        <alternativeName>
            <fullName evidence="19">GTP cyclohydrolase II</fullName>
        </alternativeName>
    </domain>
</protein>
<evidence type="ECO:0000259" key="20">
    <source>
        <dbReference type="Pfam" id="PF00925"/>
    </source>
</evidence>
<evidence type="ECO:0000256" key="11">
    <source>
        <dbReference type="ARBA" id="ARBA00022833"/>
    </source>
</evidence>
<keyword evidence="13 19" id="KW-0342">GTP-binding</keyword>
<dbReference type="InterPro" id="IPR000422">
    <property type="entry name" value="DHBP_synthase_RibB"/>
</dbReference>
<comment type="similarity">
    <text evidence="19">In the C-terminal section; belongs to the GTP cyclohydrolase II family.</text>
</comment>
<dbReference type="Pfam" id="PF00926">
    <property type="entry name" value="DHBP_synthase"/>
    <property type="match status" value="1"/>
</dbReference>
<comment type="pathway">
    <text evidence="5 19">Cofactor biosynthesis; riboflavin biosynthesis; 2-hydroxy-3-oxobutyl phosphate from D-ribulose 5-phosphate: step 1/1.</text>
</comment>
<feature type="binding site" evidence="19">
    <location>
        <position position="315"/>
    </location>
    <ligand>
        <name>GTP</name>
        <dbReference type="ChEBI" id="CHEBI:37565"/>
    </ligand>
</feature>
<feature type="binding site" evidence="19">
    <location>
        <position position="266"/>
    </location>
    <ligand>
        <name>Zn(2+)</name>
        <dbReference type="ChEBI" id="CHEBI:29105"/>
        <note>catalytic</note>
    </ligand>
</feature>
<evidence type="ECO:0000313" key="21">
    <source>
        <dbReference type="EMBL" id="MCZ8536817.1"/>
    </source>
</evidence>
<keyword evidence="10 19" id="KW-0378">Hydrolase</keyword>
<evidence type="ECO:0000256" key="16">
    <source>
        <dbReference type="ARBA" id="ARBA00023268"/>
    </source>
</evidence>
<keyword evidence="9 19" id="KW-0547">Nucleotide-binding</keyword>
<dbReference type="Proteomes" id="UP001152173">
    <property type="component" value="Unassembled WGS sequence"/>
</dbReference>
<dbReference type="InterPro" id="IPR017945">
    <property type="entry name" value="DHBP_synth_RibB-like_a/b_dom"/>
</dbReference>
<evidence type="ECO:0000256" key="18">
    <source>
        <dbReference type="ARBA" id="ARBA00049295"/>
    </source>
</evidence>
<gene>
    <name evidence="19" type="primary">ribBA</name>
    <name evidence="21" type="ORF">M9R32_06450</name>
</gene>
<proteinExistence type="inferred from homology"/>
<evidence type="ECO:0000256" key="10">
    <source>
        <dbReference type="ARBA" id="ARBA00022801"/>
    </source>
</evidence>
<evidence type="ECO:0000256" key="19">
    <source>
        <dbReference type="HAMAP-Rule" id="MF_01283"/>
    </source>
</evidence>
<dbReference type="NCBIfam" id="NF001591">
    <property type="entry name" value="PRK00393.1"/>
    <property type="match status" value="1"/>
</dbReference>
<feature type="active site" description="Nucleophile; for GTP cyclohydrolase activity" evidence="19">
    <location>
        <position position="329"/>
    </location>
</feature>
<dbReference type="HAMAP" id="MF_00179">
    <property type="entry name" value="RibA"/>
    <property type="match status" value="1"/>
</dbReference>
<dbReference type="AlphaFoldDB" id="A0A9X3LFH9"/>
<keyword evidence="11 19" id="KW-0862">Zinc</keyword>
<feature type="site" description="Essential for DHBP synthase activity" evidence="19">
    <location>
        <position position="124"/>
    </location>
</feature>
<keyword evidence="15 19" id="KW-0456">Lyase</keyword>
<dbReference type="Gene3D" id="3.40.50.10990">
    <property type="entry name" value="GTP cyclohydrolase II"/>
    <property type="match status" value="1"/>
</dbReference>
<feature type="binding site" evidence="19">
    <location>
        <begin position="138"/>
        <end position="142"/>
    </location>
    <ligand>
        <name>D-ribulose 5-phosphate</name>
        <dbReference type="ChEBI" id="CHEBI:58121"/>
    </ligand>
</feature>
<feature type="domain" description="GTP cyclohydrolase II" evidence="20">
    <location>
        <begin position="206"/>
        <end position="370"/>
    </location>
</feature>
<evidence type="ECO:0000313" key="22">
    <source>
        <dbReference type="Proteomes" id="UP001152173"/>
    </source>
</evidence>
<evidence type="ECO:0000256" key="5">
    <source>
        <dbReference type="ARBA" id="ARBA00004904"/>
    </source>
</evidence>
<evidence type="ECO:0000256" key="15">
    <source>
        <dbReference type="ARBA" id="ARBA00023239"/>
    </source>
</evidence>
<keyword evidence="7 19" id="KW-0686">Riboflavin biosynthesis</keyword>
<keyword evidence="8 19" id="KW-0479">Metal-binding</keyword>
<feature type="binding site" evidence="19">
    <location>
        <position position="27"/>
    </location>
    <ligand>
        <name>Mg(2+)</name>
        <dbReference type="ChEBI" id="CHEBI:18420"/>
        <label>2</label>
    </ligand>
</feature>
<comment type="similarity">
    <text evidence="6 19">In the N-terminal section; belongs to the DHBP synthase family.</text>
</comment>
<dbReference type="PIRSF" id="PIRSF001259">
    <property type="entry name" value="RibA"/>
    <property type="match status" value="1"/>
</dbReference>
<dbReference type="GO" id="GO:0009231">
    <property type="term" value="P:riboflavin biosynthetic process"/>
    <property type="evidence" value="ECO:0007669"/>
    <property type="project" value="UniProtKB-UniRule"/>
</dbReference>
<feature type="binding site" evidence="19">
    <location>
        <position position="162"/>
    </location>
    <ligand>
        <name>D-ribulose 5-phosphate</name>
        <dbReference type="ChEBI" id="CHEBI:58121"/>
    </ligand>
</feature>
<keyword evidence="12 19" id="KW-0460">Magnesium</keyword>
<dbReference type="GO" id="GO:0000287">
    <property type="term" value="F:magnesium ion binding"/>
    <property type="evidence" value="ECO:0007669"/>
    <property type="project" value="UniProtKB-UniRule"/>
</dbReference>
<reference evidence="21" key="1">
    <citation type="submission" date="2022-05" db="EMBL/GenBank/DDBJ databases">
        <authorList>
            <person name="Colautti A."/>
            <person name="Iacumin L."/>
        </authorList>
    </citation>
    <scope>NUCLEOTIDE SEQUENCE</scope>
    <source>
        <strain evidence="21">SK 55</strain>
    </source>
</reference>
<dbReference type="GO" id="GO:0030145">
    <property type="term" value="F:manganese ion binding"/>
    <property type="evidence" value="ECO:0007669"/>
    <property type="project" value="UniProtKB-UniRule"/>
</dbReference>
<name>A0A9X3LFH9_9BACL</name>
<comment type="catalytic activity">
    <reaction evidence="18 19">
        <text>GTP + 4 H2O = 2,5-diamino-6-hydroxy-4-(5-phosphoribosylamino)-pyrimidine + formate + 2 phosphate + 3 H(+)</text>
        <dbReference type="Rhea" id="RHEA:23704"/>
        <dbReference type="ChEBI" id="CHEBI:15377"/>
        <dbReference type="ChEBI" id="CHEBI:15378"/>
        <dbReference type="ChEBI" id="CHEBI:15740"/>
        <dbReference type="ChEBI" id="CHEBI:37565"/>
        <dbReference type="ChEBI" id="CHEBI:43474"/>
        <dbReference type="ChEBI" id="CHEBI:58614"/>
        <dbReference type="EC" id="3.5.4.25"/>
    </reaction>
</comment>
<feature type="site" description="Essential for DHBP synthase activity" evidence="19">
    <location>
        <position position="162"/>
    </location>
</feature>
<evidence type="ECO:0000256" key="2">
    <source>
        <dbReference type="ARBA" id="ARBA00001936"/>
    </source>
</evidence>
<dbReference type="InterPro" id="IPR016299">
    <property type="entry name" value="Riboflavin_synth_RibBA"/>
</dbReference>
<comment type="cofactor">
    <cofactor evidence="19">
        <name>Mg(2+)</name>
        <dbReference type="ChEBI" id="CHEBI:18420"/>
    </cofactor>
    <cofactor evidence="19">
        <name>Mn(2+)</name>
        <dbReference type="ChEBI" id="CHEBI:29035"/>
    </cofactor>
    <text evidence="19">Binds 2 divalent metal cations per subunit. Magnesium or manganese.</text>
</comment>
<feature type="binding site" evidence="19">
    <location>
        <position position="31"/>
    </location>
    <ligand>
        <name>D-ribulose 5-phosphate</name>
        <dbReference type="ChEBI" id="CHEBI:58121"/>
    </ligand>
</feature>
<dbReference type="FunFam" id="3.40.50.10990:FF:000001">
    <property type="entry name" value="Riboflavin biosynthesis protein RibBA"/>
    <property type="match status" value="1"/>
</dbReference>
<evidence type="ECO:0000256" key="17">
    <source>
        <dbReference type="ARBA" id="ARBA00043932"/>
    </source>
</evidence>
<dbReference type="SUPFAM" id="SSF55821">
    <property type="entry name" value="YrdC/RibB"/>
    <property type="match status" value="1"/>
</dbReference>
<evidence type="ECO:0000256" key="9">
    <source>
        <dbReference type="ARBA" id="ARBA00022741"/>
    </source>
</evidence>
<evidence type="ECO:0000256" key="1">
    <source>
        <dbReference type="ARBA" id="ARBA00000141"/>
    </source>
</evidence>